<evidence type="ECO:0000313" key="1">
    <source>
        <dbReference type="EMBL" id="KAJ2973650.1"/>
    </source>
</evidence>
<keyword evidence="2" id="KW-1185">Reference proteome</keyword>
<gene>
    <name evidence="1" type="ORF">NUW58_g8886</name>
</gene>
<proteinExistence type="predicted"/>
<protein>
    <submittedName>
        <fullName evidence="1">Uncharacterized protein</fullName>
    </submittedName>
</protein>
<comment type="caution">
    <text evidence="1">The sequence shown here is derived from an EMBL/GenBank/DDBJ whole genome shotgun (WGS) entry which is preliminary data.</text>
</comment>
<accession>A0ACC1N2Y9</accession>
<dbReference type="EMBL" id="JAPDGR010002904">
    <property type="protein sequence ID" value="KAJ2973650.1"/>
    <property type="molecule type" value="Genomic_DNA"/>
</dbReference>
<dbReference type="Proteomes" id="UP001143856">
    <property type="component" value="Unassembled WGS sequence"/>
</dbReference>
<name>A0ACC1N2Y9_9PEZI</name>
<sequence>MHSLRSFPLLAAFAQALSTAVQQPLVPSREGSGLPAIDLSTSRRAVTTKDQDPVVARERASENHRRRMAEREYFLLPTKDFHLYKKNGVLVETKCLTNSTDNVIQARKKSAAITLPALRT</sequence>
<organism evidence="1 2">
    <name type="scientific">Xylaria curta</name>
    <dbReference type="NCBI Taxonomy" id="42375"/>
    <lineage>
        <taxon>Eukaryota</taxon>
        <taxon>Fungi</taxon>
        <taxon>Dikarya</taxon>
        <taxon>Ascomycota</taxon>
        <taxon>Pezizomycotina</taxon>
        <taxon>Sordariomycetes</taxon>
        <taxon>Xylariomycetidae</taxon>
        <taxon>Xylariales</taxon>
        <taxon>Xylariaceae</taxon>
        <taxon>Xylaria</taxon>
    </lineage>
</organism>
<reference evidence="1" key="1">
    <citation type="submission" date="2022-10" db="EMBL/GenBank/DDBJ databases">
        <title>Genome Sequence of Xylaria curta.</title>
        <authorList>
            <person name="Buettner E."/>
        </authorList>
    </citation>
    <scope>NUCLEOTIDE SEQUENCE</scope>
    <source>
        <strain evidence="1">Babe10</strain>
    </source>
</reference>
<evidence type="ECO:0000313" key="2">
    <source>
        <dbReference type="Proteomes" id="UP001143856"/>
    </source>
</evidence>